<evidence type="ECO:0000313" key="2">
    <source>
        <dbReference type="Proteomes" id="UP000887116"/>
    </source>
</evidence>
<proteinExistence type="predicted"/>
<dbReference type="OrthoDB" id="10056584at2759"/>
<dbReference type="Gene3D" id="3.30.420.10">
    <property type="entry name" value="Ribonuclease H-like superfamily/Ribonuclease H"/>
    <property type="match status" value="1"/>
</dbReference>
<dbReference type="GO" id="GO:0003676">
    <property type="term" value="F:nucleic acid binding"/>
    <property type="evidence" value="ECO:0007669"/>
    <property type="project" value="InterPro"/>
</dbReference>
<reference evidence="1" key="1">
    <citation type="submission" date="2020-07" db="EMBL/GenBank/DDBJ databases">
        <title>Multicomponent nature underlies the extraordinary mechanical properties of spider dragline silk.</title>
        <authorList>
            <person name="Kono N."/>
            <person name="Nakamura H."/>
            <person name="Mori M."/>
            <person name="Yoshida Y."/>
            <person name="Ohtoshi R."/>
            <person name="Malay A.D."/>
            <person name="Moran D.A.P."/>
            <person name="Tomita M."/>
            <person name="Numata K."/>
            <person name="Arakawa K."/>
        </authorList>
    </citation>
    <scope>NUCLEOTIDE SEQUENCE</scope>
</reference>
<dbReference type="AlphaFoldDB" id="A0A8X6KGI8"/>
<comment type="caution">
    <text evidence="1">The sequence shown here is derived from an EMBL/GenBank/DDBJ whole genome shotgun (WGS) entry which is preliminary data.</text>
</comment>
<dbReference type="Proteomes" id="UP000887116">
    <property type="component" value="Unassembled WGS sequence"/>
</dbReference>
<dbReference type="EMBL" id="BMAO01011656">
    <property type="protein sequence ID" value="GFQ75410.1"/>
    <property type="molecule type" value="Genomic_DNA"/>
</dbReference>
<accession>A0A8X6KGI8</accession>
<evidence type="ECO:0008006" key="3">
    <source>
        <dbReference type="Google" id="ProtNLM"/>
    </source>
</evidence>
<gene>
    <name evidence="1" type="ORF">TNCT_291461</name>
</gene>
<keyword evidence="2" id="KW-1185">Reference proteome</keyword>
<evidence type="ECO:0000313" key="1">
    <source>
        <dbReference type="EMBL" id="GFQ75410.1"/>
    </source>
</evidence>
<protein>
    <recommendedName>
        <fullName evidence="3">Integrase catalytic domain-containing protein</fullName>
    </recommendedName>
</protein>
<sequence>MKRTTVYHTASNGMIERWHRQLKSAIKCLATEKWVELYQQLCLGFNVASRGFKVFCRRTCIWKYSSFIGKKSVILVDRLKPAFMEIEDPVQFTRTNPVQTSTTTRYGRCERFEYTIILHQRKSSSLAATGSMCLLL</sequence>
<name>A0A8X6KGI8_TRICU</name>
<organism evidence="1 2">
    <name type="scientific">Trichonephila clavata</name>
    <name type="common">Joro spider</name>
    <name type="synonym">Nephila clavata</name>
    <dbReference type="NCBI Taxonomy" id="2740835"/>
    <lineage>
        <taxon>Eukaryota</taxon>
        <taxon>Metazoa</taxon>
        <taxon>Ecdysozoa</taxon>
        <taxon>Arthropoda</taxon>
        <taxon>Chelicerata</taxon>
        <taxon>Arachnida</taxon>
        <taxon>Araneae</taxon>
        <taxon>Araneomorphae</taxon>
        <taxon>Entelegynae</taxon>
        <taxon>Araneoidea</taxon>
        <taxon>Nephilidae</taxon>
        <taxon>Trichonephila</taxon>
    </lineage>
</organism>
<dbReference type="InterPro" id="IPR036397">
    <property type="entry name" value="RNaseH_sf"/>
</dbReference>